<dbReference type="OrthoDB" id="3213425at2"/>
<sequence>MATSLIDLGSADMDPSRRSILGAVSVFSAAVAMNVPAYGEAADRIETVKRDPHTRIGQGEVDAVAAMTEKISDLDDQFGGRTARPLAAAFLVNTIAPHLKADAPEDVRRAMLSAAADHLYLTGYMAMDERRDGLAQSYYLKALELAQEARDPLTYCTTLRGMSVMAVDLGHSRVSLRLAESASAVAPQAGPRMVAFLAGQQAHAAARNGDRGTALAKIGEAERAMERAESKAKAFGSYDSSSLAYHVAQVRYELGDKEVAIDLLEESDRLRHSVYRRGRVRHLGLVAERKLEVGRIEEACGHWHLMLDEYPHVQSGRCDDRLKSMLAALSPFRRHPHARDLYDRGRATRANAPARRRAGGTSV</sequence>
<dbReference type="RefSeq" id="WP_058852448.1">
    <property type="nucleotide sequence ID" value="NZ_LOCL01000078.1"/>
</dbReference>
<protein>
    <submittedName>
        <fullName evidence="1">Transcriptional regulator</fullName>
    </submittedName>
</protein>
<dbReference type="EMBL" id="LOCL01000078">
    <property type="protein sequence ID" value="KUF13393.1"/>
    <property type="molecule type" value="Genomic_DNA"/>
</dbReference>
<evidence type="ECO:0000313" key="1">
    <source>
        <dbReference type="EMBL" id="KUF13393.1"/>
    </source>
</evidence>
<accession>A0A0W7WS71</accession>
<comment type="caution">
    <text evidence="1">The sequence shown here is derived from an EMBL/GenBank/DDBJ whole genome shotgun (WGS) entry which is preliminary data.</text>
</comment>
<evidence type="ECO:0000313" key="2">
    <source>
        <dbReference type="Proteomes" id="UP000054804"/>
    </source>
</evidence>
<dbReference type="SUPFAM" id="SSF48452">
    <property type="entry name" value="TPR-like"/>
    <property type="match status" value="1"/>
</dbReference>
<dbReference type="STRING" id="1765722.AT728_33680"/>
<dbReference type="AlphaFoldDB" id="A0A0W7WS71"/>
<reference evidence="1 2" key="1">
    <citation type="submission" date="2015-12" db="EMBL/GenBank/DDBJ databases">
        <title>Draft genome sequence of Streptomyces silvensis ATCC 53525, a producer of novel hormone antagonists.</title>
        <authorList>
            <person name="Johnston C.W."/>
            <person name="Li Y."/>
            <person name="Magarvey N.A."/>
        </authorList>
    </citation>
    <scope>NUCLEOTIDE SEQUENCE [LARGE SCALE GENOMIC DNA]</scope>
    <source>
        <strain evidence="1 2">ATCC 53525</strain>
    </source>
</reference>
<name>A0A0W7WS71_9ACTN</name>
<keyword evidence="2" id="KW-1185">Reference proteome</keyword>
<gene>
    <name evidence="1" type="ORF">AT728_33680</name>
</gene>
<dbReference type="InterPro" id="IPR011990">
    <property type="entry name" value="TPR-like_helical_dom_sf"/>
</dbReference>
<dbReference type="Gene3D" id="1.25.40.10">
    <property type="entry name" value="Tetratricopeptide repeat domain"/>
    <property type="match status" value="1"/>
</dbReference>
<proteinExistence type="predicted"/>
<dbReference type="Proteomes" id="UP000054804">
    <property type="component" value="Unassembled WGS sequence"/>
</dbReference>
<organism evidence="1 2">
    <name type="scientific">Streptomyces silvensis</name>
    <dbReference type="NCBI Taxonomy" id="1765722"/>
    <lineage>
        <taxon>Bacteria</taxon>
        <taxon>Bacillati</taxon>
        <taxon>Actinomycetota</taxon>
        <taxon>Actinomycetes</taxon>
        <taxon>Kitasatosporales</taxon>
        <taxon>Streptomycetaceae</taxon>
        <taxon>Streptomyces</taxon>
    </lineage>
</organism>